<keyword evidence="1" id="KW-0812">Transmembrane</keyword>
<evidence type="ECO:0000256" key="1">
    <source>
        <dbReference type="SAM" id="Phobius"/>
    </source>
</evidence>
<keyword evidence="1" id="KW-0472">Membrane</keyword>
<organism evidence="2">
    <name type="scientific">Nicotiana tabacum</name>
    <name type="common">Common tobacco</name>
    <dbReference type="NCBI Taxonomy" id="4097"/>
    <lineage>
        <taxon>Eukaryota</taxon>
        <taxon>Viridiplantae</taxon>
        <taxon>Streptophyta</taxon>
        <taxon>Embryophyta</taxon>
        <taxon>Tracheophyta</taxon>
        <taxon>Spermatophyta</taxon>
        <taxon>Magnoliopsida</taxon>
        <taxon>eudicotyledons</taxon>
        <taxon>Gunneridae</taxon>
        <taxon>Pentapetalae</taxon>
        <taxon>asterids</taxon>
        <taxon>lamiids</taxon>
        <taxon>Solanales</taxon>
        <taxon>Solanaceae</taxon>
        <taxon>Nicotianoideae</taxon>
        <taxon>Nicotianeae</taxon>
        <taxon>Nicotiana</taxon>
    </lineage>
</organism>
<protein>
    <submittedName>
        <fullName evidence="2">Uncharacterized protein</fullName>
    </submittedName>
</protein>
<name>A0A1S3X679_TOBAC</name>
<dbReference type="PaxDb" id="4097-A0A1S3X679"/>
<dbReference type="KEGG" id="nta:107761625"/>
<feature type="transmembrane region" description="Helical" evidence="1">
    <location>
        <begin position="83"/>
        <end position="102"/>
    </location>
</feature>
<accession>A0A1S3X679</accession>
<feature type="transmembrane region" description="Helical" evidence="1">
    <location>
        <begin position="123"/>
        <end position="143"/>
    </location>
</feature>
<evidence type="ECO:0000313" key="2">
    <source>
        <dbReference type="RefSeq" id="XP_016435351.1"/>
    </source>
</evidence>
<gene>
    <name evidence="2" type="primary">LOC107761625</name>
</gene>
<dbReference type="RefSeq" id="XP_016435351.1">
    <property type="nucleotide sequence ID" value="XM_016579865.1"/>
</dbReference>
<reference evidence="2" key="1">
    <citation type="submission" date="2025-08" db="UniProtKB">
        <authorList>
            <consortium name="RefSeq"/>
        </authorList>
    </citation>
    <scope>IDENTIFICATION</scope>
</reference>
<dbReference type="AlphaFoldDB" id="A0A1S3X679"/>
<sequence length="148" mass="16838">MTVCAHISNSNPFSVVYTVSENDDFNNFTNDFAEFAQVLVRWVLAIYSDSLPADASQIQFWDFNFFRCVTDASNFFFSDLSCFLLLSLITAYGIMVGIRWVVGKSSTKIVRLKFGVEQFEDSVAFFLRALYLAVFLCISLYSLSLFSL</sequence>
<keyword evidence="1" id="KW-1133">Transmembrane helix</keyword>
<proteinExistence type="predicted"/>